<keyword evidence="3" id="KW-0472">Membrane</keyword>
<reference evidence="4 5" key="1">
    <citation type="submission" date="2019-09" db="EMBL/GenBank/DDBJ databases">
        <title>Serinicoccus pratensis sp. nov., isolated from meadow soil.</title>
        <authorList>
            <person name="Zhang W."/>
        </authorList>
    </citation>
    <scope>NUCLEOTIDE SEQUENCE [LARGE SCALE GENOMIC DNA]</scope>
    <source>
        <strain evidence="4 5">W204</strain>
    </source>
</reference>
<gene>
    <name evidence="4" type="ORF">FY030_07275</name>
</gene>
<evidence type="ECO:0000256" key="2">
    <source>
        <dbReference type="SAM" id="MobiDB-lite"/>
    </source>
</evidence>
<dbReference type="Gene3D" id="2.40.260.10">
    <property type="entry name" value="Sortase"/>
    <property type="match status" value="1"/>
</dbReference>
<dbReference type="KEGG" id="serw:FY030_07275"/>
<dbReference type="InterPro" id="IPR042001">
    <property type="entry name" value="Sortase_F"/>
</dbReference>
<dbReference type="InterPro" id="IPR005754">
    <property type="entry name" value="Sortase"/>
</dbReference>
<dbReference type="EMBL" id="CP044427">
    <property type="protein sequence ID" value="QFG68543.1"/>
    <property type="molecule type" value="Genomic_DNA"/>
</dbReference>
<evidence type="ECO:0000313" key="4">
    <source>
        <dbReference type="EMBL" id="QFG68543.1"/>
    </source>
</evidence>
<keyword evidence="3" id="KW-0812">Transmembrane</keyword>
<dbReference type="Pfam" id="PF04203">
    <property type="entry name" value="Sortase"/>
    <property type="match status" value="1"/>
</dbReference>
<sequence>MTEDVRPPVAGQSRPGGRRPGLMLHTLIAFSLLISGGAAVAVGLSHQGSTPAPPALSAPTTQPEATTEPPTDTATTADPAPTADPAATADPAPATGPAPTGSATSIPTASASTPATAEPTQEAAPVALPVSVSIPAIDVTSDLLHLGLNPDGTLQVPQGPDFDSAAWYDGSPRPGEVGPAVLEGHVSSIGRGPSIFFNLTQLQVGDTIDVTRQDGTIATFEVYDLQQFPKDSFPTVQVYGPTKGPELRLITCGGTIAQSTGRFADNIIIFARET</sequence>
<feature type="region of interest" description="Disordered" evidence="2">
    <location>
        <begin position="45"/>
        <end position="122"/>
    </location>
</feature>
<evidence type="ECO:0000256" key="1">
    <source>
        <dbReference type="ARBA" id="ARBA00022801"/>
    </source>
</evidence>
<keyword evidence="5" id="KW-1185">Reference proteome</keyword>
<dbReference type="Proteomes" id="UP000326546">
    <property type="component" value="Chromosome"/>
</dbReference>
<dbReference type="OrthoDB" id="525039at2"/>
<keyword evidence="3" id="KW-1133">Transmembrane helix</keyword>
<feature type="compositionally biased region" description="Low complexity" evidence="2">
    <location>
        <begin position="57"/>
        <end position="122"/>
    </location>
</feature>
<organism evidence="4 5">
    <name type="scientific">Ornithinimicrobium pratense</name>
    <dbReference type="NCBI Taxonomy" id="2593973"/>
    <lineage>
        <taxon>Bacteria</taxon>
        <taxon>Bacillati</taxon>
        <taxon>Actinomycetota</taxon>
        <taxon>Actinomycetes</taxon>
        <taxon>Micrococcales</taxon>
        <taxon>Ornithinimicrobiaceae</taxon>
        <taxon>Ornithinimicrobium</taxon>
    </lineage>
</organism>
<accession>A0A5J6V680</accession>
<dbReference type="NCBIfam" id="NF033748">
    <property type="entry name" value="class_F_sortase"/>
    <property type="match status" value="1"/>
</dbReference>
<evidence type="ECO:0000256" key="3">
    <source>
        <dbReference type="SAM" id="Phobius"/>
    </source>
</evidence>
<dbReference type="AlphaFoldDB" id="A0A5J6V680"/>
<proteinExistence type="predicted"/>
<feature type="region of interest" description="Disordered" evidence="2">
    <location>
        <begin position="1"/>
        <end position="20"/>
    </location>
</feature>
<dbReference type="GO" id="GO:0016787">
    <property type="term" value="F:hydrolase activity"/>
    <property type="evidence" value="ECO:0007669"/>
    <property type="project" value="UniProtKB-KW"/>
</dbReference>
<name>A0A5J6V680_9MICO</name>
<dbReference type="CDD" id="cd05829">
    <property type="entry name" value="Sortase_F"/>
    <property type="match status" value="1"/>
</dbReference>
<keyword evidence="1" id="KW-0378">Hydrolase</keyword>
<feature type="transmembrane region" description="Helical" evidence="3">
    <location>
        <begin position="21"/>
        <end position="44"/>
    </location>
</feature>
<dbReference type="RefSeq" id="WP_158060931.1">
    <property type="nucleotide sequence ID" value="NZ_CP044427.1"/>
</dbReference>
<protein>
    <submittedName>
        <fullName evidence="4">Class F sortase</fullName>
    </submittedName>
</protein>
<dbReference type="SUPFAM" id="SSF63817">
    <property type="entry name" value="Sortase"/>
    <property type="match status" value="1"/>
</dbReference>
<dbReference type="InterPro" id="IPR023365">
    <property type="entry name" value="Sortase_dom-sf"/>
</dbReference>
<evidence type="ECO:0000313" key="5">
    <source>
        <dbReference type="Proteomes" id="UP000326546"/>
    </source>
</evidence>